<sequence>MNDPYAIDVLAVSAPAGLAERRAARRTAAAHAANAEELEVLLDMLGLHPDHDCASTGSEGAPLRPRRP</sequence>
<dbReference type="RefSeq" id="WP_069918733.1">
    <property type="nucleotide sequence ID" value="NZ_MEHK01000001.1"/>
</dbReference>
<evidence type="ECO:0000313" key="1">
    <source>
        <dbReference type="EMBL" id="OEJ30587.1"/>
    </source>
</evidence>
<reference evidence="1 2" key="1">
    <citation type="submission" date="2016-08" db="EMBL/GenBank/DDBJ databases">
        <title>The complete genome of Streptomyces subrutilus 10-1-1.</title>
        <authorList>
            <person name="Chen X."/>
        </authorList>
    </citation>
    <scope>NUCLEOTIDE SEQUENCE [LARGE SCALE GENOMIC DNA]</scope>
    <source>
        <strain evidence="1 2">10-1-1</strain>
    </source>
</reference>
<dbReference type="Proteomes" id="UP000095705">
    <property type="component" value="Unassembled WGS sequence"/>
</dbReference>
<dbReference type="EMBL" id="MEHK01000001">
    <property type="protein sequence ID" value="OEJ30587.1"/>
    <property type="molecule type" value="Genomic_DNA"/>
</dbReference>
<evidence type="ECO:0000313" key="2">
    <source>
        <dbReference type="Proteomes" id="UP000095705"/>
    </source>
</evidence>
<keyword evidence="2" id="KW-1185">Reference proteome</keyword>
<organism evidence="1 2">
    <name type="scientific">Streptomyces subrutilus</name>
    <dbReference type="NCBI Taxonomy" id="36818"/>
    <lineage>
        <taxon>Bacteria</taxon>
        <taxon>Bacillati</taxon>
        <taxon>Actinomycetota</taxon>
        <taxon>Actinomycetes</taxon>
        <taxon>Kitasatosporales</taxon>
        <taxon>Streptomycetaceae</taxon>
        <taxon>Streptomyces</taxon>
    </lineage>
</organism>
<proteinExistence type="predicted"/>
<comment type="caution">
    <text evidence="1">The sequence shown here is derived from an EMBL/GenBank/DDBJ whole genome shotgun (WGS) entry which is preliminary data.</text>
</comment>
<protein>
    <submittedName>
        <fullName evidence="1">Uncharacterized protein</fullName>
    </submittedName>
</protein>
<name>A0A1E5PM05_9ACTN</name>
<dbReference type="AlphaFoldDB" id="A0A1E5PM05"/>
<accession>A0A1E5PM05</accession>
<gene>
    <name evidence="1" type="ORF">BGK67_03780</name>
</gene>